<organism evidence="1">
    <name type="scientific">Anguilla anguilla</name>
    <name type="common">European freshwater eel</name>
    <name type="synonym">Muraena anguilla</name>
    <dbReference type="NCBI Taxonomy" id="7936"/>
    <lineage>
        <taxon>Eukaryota</taxon>
        <taxon>Metazoa</taxon>
        <taxon>Chordata</taxon>
        <taxon>Craniata</taxon>
        <taxon>Vertebrata</taxon>
        <taxon>Euteleostomi</taxon>
        <taxon>Actinopterygii</taxon>
        <taxon>Neopterygii</taxon>
        <taxon>Teleostei</taxon>
        <taxon>Anguilliformes</taxon>
        <taxon>Anguillidae</taxon>
        <taxon>Anguilla</taxon>
    </lineage>
</organism>
<dbReference type="AlphaFoldDB" id="A0A0E9XFM9"/>
<sequence>MVRGGCSARFQCSSCREPTRDAFTAHGIRIQGQNGWFRCTDVLFVAFVWGKNQPASS</sequence>
<reference evidence="1" key="1">
    <citation type="submission" date="2014-11" db="EMBL/GenBank/DDBJ databases">
        <authorList>
            <person name="Amaro Gonzalez C."/>
        </authorList>
    </citation>
    <scope>NUCLEOTIDE SEQUENCE</scope>
</reference>
<proteinExistence type="predicted"/>
<evidence type="ECO:0000313" key="1">
    <source>
        <dbReference type="EMBL" id="JAI00484.1"/>
    </source>
</evidence>
<name>A0A0E9XFM9_ANGAN</name>
<dbReference type="EMBL" id="GBXM01008094">
    <property type="protein sequence ID" value="JAI00484.1"/>
    <property type="molecule type" value="Transcribed_RNA"/>
</dbReference>
<protein>
    <submittedName>
        <fullName evidence="1">Uncharacterized protein</fullName>
    </submittedName>
</protein>
<reference evidence="1" key="2">
    <citation type="journal article" date="2015" name="Fish Shellfish Immunol.">
        <title>Early steps in the European eel (Anguilla anguilla)-Vibrio vulnificus interaction in the gills: Role of the RtxA13 toxin.</title>
        <authorList>
            <person name="Callol A."/>
            <person name="Pajuelo D."/>
            <person name="Ebbesson L."/>
            <person name="Teles M."/>
            <person name="MacKenzie S."/>
            <person name="Amaro C."/>
        </authorList>
    </citation>
    <scope>NUCLEOTIDE SEQUENCE</scope>
</reference>
<accession>A0A0E9XFM9</accession>